<reference evidence="1 2" key="1">
    <citation type="submission" date="2013-03" db="EMBL/GenBank/DDBJ databases">
        <authorList>
            <person name="Fiebig A."/>
            <person name="Goeker M."/>
            <person name="Klenk H.-P.P."/>
        </authorList>
    </citation>
    <scope>NUCLEOTIDE SEQUENCE [LARGE SCALE GENOMIC DNA]</scope>
    <source>
        <strain evidence="2">DSM 19469</strain>
    </source>
</reference>
<name>W8RUP6_9RHOB</name>
<gene>
    <name evidence="1" type="ORF">roselon_02638</name>
</gene>
<dbReference type="EMBL" id="CP004372">
    <property type="protein sequence ID" value="AHM04948.1"/>
    <property type="molecule type" value="Genomic_DNA"/>
</dbReference>
<proteinExistence type="predicted"/>
<evidence type="ECO:0000313" key="2">
    <source>
        <dbReference type="Proteomes" id="UP000019593"/>
    </source>
</evidence>
<dbReference type="KEGG" id="red:roselon_02638"/>
<evidence type="ECO:0000313" key="1">
    <source>
        <dbReference type="EMBL" id="AHM04948.1"/>
    </source>
</evidence>
<dbReference type="OrthoDB" id="7866550at2"/>
<protein>
    <submittedName>
        <fullName evidence="1">Uncharacterized protein</fullName>
    </submittedName>
</protein>
<dbReference type="RefSeq" id="WP_025312674.1">
    <property type="nucleotide sequence ID" value="NZ_CP004372.1"/>
</dbReference>
<dbReference type="Proteomes" id="UP000019593">
    <property type="component" value="Chromosome"/>
</dbReference>
<organism evidence="1 2">
    <name type="scientific">Roseicyclus elongatus DSM 19469</name>
    <dbReference type="NCBI Taxonomy" id="1294273"/>
    <lineage>
        <taxon>Bacteria</taxon>
        <taxon>Pseudomonadati</taxon>
        <taxon>Pseudomonadota</taxon>
        <taxon>Alphaproteobacteria</taxon>
        <taxon>Rhodobacterales</taxon>
        <taxon>Roseobacteraceae</taxon>
        <taxon>Roseicyclus</taxon>
    </lineage>
</organism>
<dbReference type="AlphaFoldDB" id="W8RUP6"/>
<accession>W8RUP6</accession>
<dbReference type="eggNOG" id="ENOG5034AA7">
    <property type="taxonomic scope" value="Bacteria"/>
</dbReference>
<sequence length="136" mass="14703">MALRRGIGWPRPELTDPGAFALFGATRAAPDDAAVWPENAVARLACMITWDDTRRVALIPEAEARSALSARFQQIARSDDADRPAGSMALFGAGGYRLDASGGRGDSIVRLDSARIELRVSHQAIRFRSFLMNGGM</sequence>
<dbReference type="HOGENOM" id="CLU_1873881_0_0_5"/>
<keyword evidence="2" id="KW-1185">Reference proteome</keyword>